<comment type="similarity">
    <text evidence="2 6">Belongs to the plant self-incompatibility (S1) protein family.</text>
</comment>
<accession>A0A1S3E4Z4</accession>
<dbReference type="InterPro" id="IPR010264">
    <property type="entry name" value="Self-incomp_S1"/>
</dbReference>
<dbReference type="RefSeq" id="XP_012570503.1">
    <property type="nucleotide sequence ID" value="XM_012715049.1"/>
</dbReference>
<dbReference type="OrthoDB" id="1418008at2759"/>
<evidence type="ECO:0000256" key="6">
    <source>
        <dbReference type="RuleBase" id="RU367044"/>
    </source>
</evidence>
<evidence type="ECO:0000313" key="7">
    <source>
        <dbReference type="Proteomes" id="UP000087171"/>
    </source>
</evidence>
<dbReference type="Proteomes" id="UP000087171">
    <property type="component" value="Chromosome Ca4"/>
</dbReference>
<name>A0A1S3E4Z4_CICAR</name>
<comment type="subcellular location">
    <subcellularLocation>
        <location evidence="1 6">Secreted</location>
    </subcellularLocation>
</comment>
<evidence type="ECO:0000256" key="1">
    <source>
        <dbReference type="ARBA" id="ARBA00004613"/>
    </source>
</evidence>
<dbReference type="GO" id="GO:0060320">
    <property type="term" value="P:rejection of self pollen"/>
    <property type="evidence" value="ECO:0007669"/>
    <property type="project" value="UniProtKB-KW"/>
</dbReference>
<reference evidence="8" key="2">
    <citation type="submission" date="2025-08" db="UniProtKB">
        <authorList>
            <consortium name="RefSeq"/>
        </authorList>
    </citation>
    <scope>IDENTIFICATION</scope>
    <source>
        <tissue evidence="8">Etiolated seedlings</tissue>
    </source>
</reference>
<dbReference type="PANTHER" id="PTHR31232">
    <property type="match status" value="1"/>
</dbReference>
<evidence type="ECO:0000256" key="4">
    <source>
        <dbReference type="ARBA" id="ARBA00022525"/>
    </source>
</evidence>
<keyword evidence="7" id="KW-1185">Reference proteome</keyword>
<keyword evidence="5" id="KW-0732">Signal</keyword>
<dbReference type="AlphaFoldDB" id="A0A1S3E4Z4"/>
<dbReference type="GO" id="GO:0005576">
    <property type="term" value="C:extracellular region"/>
    <property type="evidence" value="ECO:0007669"/>
    <property type="project" value="UniProtKB-SubCell"/>
</dbReference>
<dbReference type="RefSeq" id="XP_073223522.1">
    <property type="nucleotide sequence ID" value="XM_073367421.1"/>
</dbReference>
<evidence type="ECO:0000256" key="2">
    <source>
        <dbReference type="ARBA" id="ARBA00005581"/>
    </source>
</evidence>
<sequence>MKTVWYAFVERIVDVEKILVEEHSGECSGEYGESWPTRAHVYVTNNITNYQLGVECKDKNSNFGFRALQFGESYSFSFMPKYFIPRSLYFCKFSWKAAFHRFDIYIQTRDQPDCDTHCQWLVNESGPCKIKTGSVVCFHWNDVVIGGRQLDQTIG</sequence>
<evidence type="ECO:0000256" key="5">
    <source>
        <dbReference type="ARBA" id="ARBA00022729"/>
    </source>
</evidence>
<organism evidence="7 8">
    <name type="scientific">Cicer arietinum</name>
    <name type="common">Chickpea</name>
    <name type="synonym">Garbanzo</name>
    <dbReference type="NCBI Taxonomy" id="3827"/>
    <lineage>
        <taxon>Eukaryota</taxon>
        <taxon>Viridiplantae</taxon>
        <taxon>Streptophyta</taxon>
        <taxon>Embryophyta</taxon>
        <taxon>Tracheophyta</taxon>
        <taxon>Spermatophyta</taxon>
        <taxon>Magnoliopsida</taxon>
        <taxon>eudicotyledons</taxon>
        <taxon>Gunneridae</taxon>
        <taxon>Pentapetalae</taxon>
        <taxon>rosids</taxon>
        <taxon>fabids</taxon>
        <taxon>Fabales</taxon>
        <taxon>Fabaceae</taxon>
        <taxon>Papilionoideae</taxon>
        <taxon>50 kb inversion clade</taxon>
        <taxon>NPAAA clade</taxon>
        <taxon>Hologalegina</taxon>
        <taxon>IRL clade</taxon>
        <taxon>Cicereae</taxon>
        <taxon>Cicer</taxon>
    </lineage>
</organism>
<keyword evidence="3 6" id="KW-0713">Self-incompatibility</keyword>
<proteinExistence type="inferred from homology"/>
<gene>
    <name evidence="8" type="primary">LOC105851969</name>
</gene>
<reference evidence="7" key="1">
    <citation type="journal article" date="2013" name="Nat. Biotechnol.">
        <title>Draft genome sequence of chickpea (Cicer arietinum) provides a resource for trait improvement.</title>
        <authorList>
            <person name="Varshney R.K."/>
            <person name="Song C."/>
            <person name="Saxena R.K."/>
            <person name="Azam S."/>
            <person name="Yu S."/>
            <person name="Sharpe A.G."/>
            <person name="Cannon S."/>
            <person name="Baek J."/>
            <person name="Rosen B.D."/>
            <person name="Tar'an B."/>
            <person name="Millan T."/>
            <person name="Zhang X."/>
            <person name="Ramsay L.D."/>
            <person name="Iwata A."/>
            <person name="Wang Y."/>
            <person name="Nelson W."/>
            <person name="Farmer A.D."/>
            <person name="Gaur P.M."/>
            <person name="Soderlund C."/>
            <person name="Penmetsa R.V."/>
            <person name="Xu C."/>
            <person name="Bharti A.K."/>
            <person name="He W."/>
            <person name="Winter P."/>
            <person name="Zhao S."/>
            <person name="Hane J.K."/>
            <person name="Carrasquilla-Garcia N."/>
            <person name="Condie J.A."/>
            <person name="Upadhyaya H.D."/>
            <person name="Luo M.C."/>
            <person name="Thudi M."/>
            <person name="Gowda C.L."/>
            <person name="Singh N.P."/>
            <person name="Lichtenzveig J."/>
            <person name="Gali K.K."/>
            <person name="Rubio J."/>
            <person name="Nadarajan N."/>
            <person name="Dolezel J."/>
            <person name="Bansal K.C."/>
            <person name="Xu X."/>
            <person name="Edwards D."/>
            <person name="Zhang G."/>
            <person name="Kahl G."/>
            <person name="Gil J."/>
            <person name="Singh K.B."/>
            <person name="Datta S.K."/>
            <person name="Jackson S.A."/>
            <person name="Wang J."/>
            <person name="Cook D.R."/>
        </authorList>
    </citation>
    <scope>NUCLEOTIDE SEQUENCE [LARGE SCALE GENOMIC DNA]</scope>
    <source>
        <strain evidence="7">cv. CDC Frontier</strain>
    </source>
</reference>
<dbReference type="GeneID" id="105851969"/>
<keyword evidence="4 6" id="KW-0964">Secreted</keyword>
<protein>
    <recommendedName>
        <fullName evidence="6">S-protein homolog</fullName>
    </recommendedName>
</protein>
<dbReference type="Pfam" id="PF05938">
    <property type="entry name" value="Self-incomp_S1"/>
    <property type="match status" value="1"/>
</dbReference>
<evidence type="ECO:0000256" key="3">
    <source>
        <dbReference type="ARBA" id="ARBA00022471"/>
    </source>
</evidence>
<dbReference type="PANTHER" id="PTHR31232:SF43">
    <property type="entry name" value="S-PROTEIN HOMOLOG 29-RELATED"/>
    <property type="match status" value="1"/>
</dbReference>
<evidence type="ECO:0000313" key="8">
    <source>
        <dbReference type="RefSeq" id="XP_012570503.1"/>
    </source>
</evidence>